<feature type="transmembrane region" description="Helical" evidence="3">
    <location>
        <begin position="182"/>
        <end position="209"/>
    </location>
</feature>
<evidence type="ECO:0000256" key="1">
    <source>
        <dbReference type="ARBA" id="ARBA00010690"/>
    </source>
</evidence>
<dbReference type="PRINTS" id="PR00950">
    <property type="entry name" value="TYPE3IMSPROT"/>
</dbReference>
<comment type="similarity">
    <text evidence="1">Belongs to the type III secretion exporter family.</text>
</comment>
<evidence type="ECO:0000256" key="2">
    <source>
        <dbReference type="SAM" id="MobiDB-lite"/>
    </source>
</evidence>
<evidence type="ECO:0000256" key="3">
    <source>
        <dbReference type="SAM" id="Phobius"/>
    </source>
</evidence>
<dbReference type="SUPFAM" id="SSF160544">
    <property type="entry name" value="EscU C-terminal domain-like"/>
    <property type="match status" value="1"/>
</dbReference>
<feature type="region of interest" description="Disordered" evidence="2">
    <location>
        <begin position="1"/>
        <end position="23"/>
    </location>
</feature>
<gene>
    <name evidence="4" type="ORF">RM533_00610</name>
</gene>
<dbReference type="Gene3D" id="3.40.1690.10">
    <property type="entry name" value="secretion proteins EscU"/>
    <property type="match status" value="1"/>
</dbReference>
<accession>A0ABU2ZDJ5</accession>
<dbReference type="InterPro" id="IPR029025">
    <property type="entry name" value="T3SS_substrate_exporter_C"/>
</dbReference>
<dbReference type="PANTHER" id="PTHR30531">
    <property type="entry name" value="FLAGELLAR BIOSYNTHETIC PROTEIN FLHB"/>
    <property type="match status" value="1"/>
</dbReference>
<dbReference type="EMBL" id="JAVRHS010000001">
    <property type="protein sequence ID" value="MDT0574678.1"/>
    <property type="molecule type" value="Genomic_DNA"/>
</dbReference>
<organism evidence="4 5">
    <name type="scientific">Croceicoccus esteveae</name>
    <dbReference type="NCBI Taxonomy" id="3075597"/>
    <lineage>
        <taxon>Bacteria</taxon>
        <taxon>Pseudomonadati</taxon>
        <taxon>Pseudomonadota</taxon>
        <taxon>Alphaproteobacteria</taxon>
        <taxon>Sphingomonadales</taxon>
        <taxon>Erythrobacteraceae</taxon>
        <taxon>Croceicoccus</taxon>
    </lineage>
</organism>
<keyword evidence="3" id="KW-0812">Transmembrane</keyword>
<sequence length="382" mass="41569">MSDDAGEKSFAPTEKRKRDATRKGDVLRSKELGTAAAVMMGAIWLRYAGSWLMEGLEATARAGFSFGRQDIENFSPGTMLLEVLIAVLPPVLALGAVIMVVTVISQLAIGDGRFLATNMAPKASRINPLSGLKRMFGPTGWIELGKSVLKLGLLGAIVWFWAQDNLSSVLALGRGDLSAQLTVAWNSITSLLILLSVGLAVIACIDFPIQWIRRTGRLKMTEQQVRDETKESEGSPEKRAAIRNRQRQLARGGVAKAMQEAQFVLTNPTHFAVALAYDPERAGAPIVLARGRGDKALAMRDIAAEARVPVLEYPVLARSLYFTTRENQVIREELYVAVAAILAFVYSLTRGEPIRRPIVQVPQSVLYDAEGRLTPAGRGRSG</sequence>
<dbReference type="RefSeq" id="WP_311339248.1">
    <property type="nucleotide sequence ID" value="NZ_JAVRHS010000001.1"/>
</dbReference>
<dbReference type="Pfam" id="PF01312">
    <property type="entry name" value="Bac_export_2"/>
    <property type="match status" value="1"/>
</dbReference>
<dbReference type="Proteomes" id="UP001259803">
    <property type="component" value="Unassembled WGS sequence"/>
</dbReference>
<dbReference type="PANTHER" id="PTHR30531:SF12">
    <property type="entry name" value="FLAGELLAR BIOSYNTHETIC PROTEIN FLHB"/>
    <property type="match status" value="1"/>
</dbReference>
<keyword evidence="3" id="KW-1133">Transmembrane helix</keyword>
<proteinExistence type="inferred from homology"/>
<feature type="compositionally biased region" description="Basic and acidic residues" evidence="2">
    <location>
        <begin position="13"/>
        <end position="23"/>
    </location>
</feature>
<feature type="transmembrane region" description="Helical" evidence="3">
    <location>
        <begin position="144"/>
        <end position="162"/>
    </location>
</feature>
<keyword evidence="3" id="KW-0472">Membrane</keyword>
<dbReference type="InterPro" id="IPR006135">
    <property type="entry name" value="T3SS_substrate_exporter"/>
</dbReference>
<feature type="transmembrane region" description="Helical" evidence="3">
    <location>
        <begin position="83"/>
        <end position="109"/>
    </location>
</feature>
<feature type="transmembrane region" description="Helical" evidence="3">
    <location>
        <begin position="32"/>
        <end position="49"/>
    </location>
</feature>
<evidence type="ECO:0000313" key="4">
    <source>
        <dbReference type="EMBL" id="MDT0574678.1"/>
    </source>
</evidence>
<reference evidence="4 5" key="1">
    <citation type="submission" date="2023-09" db="EMBL/GenBank/DDBJ databases">
        <authorList>
            <person name="Rey-Velasco X."/>
        </authorList>
    </citation>
    <scope>NUCLEOTIDE SEQUENCE [LARGE SCALE GENOMIC DNA]</scope>
    <source>
        <strain evidence="4 5">F390</strain>
    </source>
</reference>
<protein>
    <submittedName>
        <fullName evidence="4">EscU/YscU/HrcU family type III secretion system export apparatus switch protein</fullName>
    </submittedName>
</protein>
<keyword evidence="5" id="KW-1185">Reference proteome</keyword>
<name>A0ABU2ZDJ5_9SPHN</name>
<evidence type="ECO:0000313" key="5">
    <source>
        <dbReference type="Proteomes" id="UP001259803"/>
    </source>
</evidence>
<comment type="caution">
    <text evidence="4">The sequence shown here is derived from an EMBL/GenBank/DDBJ whole genome shotgun (WGS) entry which is preliminary data.</text>
</comment>